<evidence type="ECO:0000313" key="2">
    <source>
        <dbReference type="Proteomes" id="UP000814033"/>
    </source>
</evidence>
<accession>A0ACB8RD17</accession>
<name>A0ACB8RD17_9AGAM</name>
<keyword evidence="2" id="KW-1185">Reference proteome</keyword>
<organism evidence="1 2">
    <name type="scientific">Auriscalpium vulgare</name>
    <dbReference type="NCBI Taxonomy" id="40419"/>
    <lineage>
        <taxon>Eukaryota</taxon>
        <taxon>Fungi</taxon>
        <taxon>Dikarya</taxon>
        <taxon>Basidiomycota</taxon>
        <taxon>Agaricomycotina</taxon>
        <taxon>Agaricomycetes</taxon>
        <taxon>Russulales</taxon>
        <taxon>Auriscalpiaceae</taxon>
        <taxon>Auriscalpium</taxon>
    </lineage>
</organism>
<proteinExistence type="predicted"/>
<comment type="caution">
    <text evidence="1">The sequence shown here is derived from an EMBL/GenBank/DDBJ whole genome shotgun (WGS) entry which is preliminary data.</text>
</comment>
<evidence type="ECO:0000313" key="1">
    <source>
        <dbReference type="EMBL" id="KAI0042071.1"/>
    </source>
</evidence>
<reference evidence="1" key="1">
    <citation type="submission" date="2021-02" db="EMBL/GenBank/DDBJ databases">
        <authorList>
            <consortium name="DOE Joint Genome Institute"/>
            <person name="Ahrendt S."/>
            <person name="Looney B.P."/>
            <person name="Miyauchi S."/>
            <person name="Morin E."/>
            <person name="Drula E."/>
            <person name="Courty P.E."/>
            <person name="Chicoki N."/>
            <person name="Fauchery L."/>
            <person name="Kohler A."/>
            <person name="Kuo A."/>
            <person name="Labutti K."/>
            <person name="Pangilinan J."/>
            <person name="Lipzen A."/>
            <person name="Riley R."/>
            <person name="Andreopoulos W."/>
            <person name="He G."/>
            <person name="Johnson J."/>
            <person name="Barry K.W."/>
            <person name="Grigoriev I.V."/>
            <person name="Nagy L."/>
            <person name="Hibbett D."/>
            <person name="Henrissat B."/>
            <person name="Matheny P.B."/>
            <person name="Labbe J."/>
            <person name="Martin F."/>
        </authorList>
    </citation>
    <scope>NUCLEOTIDE SEQUENCE</scope>
    <source>
        <strain evidence="1">FP105234-sp</strain>
    </source>
</reference>
<sequence length="388" mass="43029">MQRPTSTRRTPCMPLPISPACHPALPEEDREAMKAALSTDCLTHSLPGTRSQLTSSEVQRMSEPSLSTVVGEGHDLLDSWDTLDAPVMEDKTQADLFVMPDPSAPGESGVSGTQKDDHNNLRDANDDIDGSLSERMLNSMLASMFDNMFNSSRERENRILGANGGDKAILPDACISDVSTTTFMNPSDGQHIFMEVEEINQVRMESEQRKRQGRVEQSLVRMQFVRSLSEEQVTANECSDLSSRIQSWLQQQNPSAAENSNLECAQAQDPAAAQRGDSTEQNPQVDPEEAPVHQYRDSALRTGAEEGDKIIQGVHHCAERAEVEVACPATPNIDIQYQGPVGKRDAHTRRWQTFVVCFATLTAVTLFLLWWCHELTLRTTSLAKVIIY</sequence>
<protein>
    <submittedName>
        <fullName evidence="1">Uncharacterized protein</fullName>
    </submittedName>
</protein>
<reference evidence="1" key="2">
    <citation type="journal article" date="2022" name="New Phytol.">
        <title>Evolutionary transition to the ectomycorrhizal habit in the genomes of a hyperdiverse lineage of mushroom-forming fungi.</title>
        <authorList>
            <person name="Looney B."/>
            <person name="Miyauchi S."/>
            <person name="Morin E."/>
            <person name="Drula E."/>
            <person name="Courty P.E."/>
            <person name="Kohler A."/>
            <person name="Kuo A."/>
            <person name="LaButti K."/>
            <person name="Pangilinan J."/>
            <person name="Lipzen A."/>
            <person name="Riley R."/>
            <person name="Andreopoulos W."/>
            <person name="He G."/>
            <person name="Johnson J."/>
            <person name="Nolan M."/>
            <person name="Tritt A."/>
            <person name="Barry K.W."/>
            <person name="Grigoriev I.V."/>
            <person name="Nagy L.G."/>
            <person name="Hibbett D."/>
            <person name="Henrissat B."/>
            <person name="Matheny P.B."/>
            <person name="Labbe J."/>
            <person name="Martin F.M."/>
        </authorList>
    </citation>
    <scope>NUCLEOTIDE SEQUENCE</scope>
    <source>
        <strain evidence="1">FP105234-sp</strain>
    </source>
</reference>
<gene>
    <name evidence="1" type="ORF">FA95DRAFT_1564676</name>
</gene>
<dbReference type="EMBL" id="MU276085">
    <property type="protein sequence ID" value="KAI0042071.1"/>
    <property type="molecule type" value="Genomic_DNA"/>
</dbReference>
<dbReference type="Proteomes" id="UP000814033">
    <property type="component" value="Unassembled WGS sequence"/>
</dbReference>